<protein>
    <submittedName>
        <fullName evidence="2">Regulatory protein LuxR</fullName>
    </submittedName>
</protein>
<feature type="domain" description="HTH luxR-type" evidence="1">
    <location>
        <begin position="271"/>
        <end position="328"/>
    </location>
</feature>
<dbReference type="Gene3D" id="1.10.10.10">
    <property type="entry name" value="Winged helix-like DNA-binding domain superfamily/Winged helix DNA-binding domain"/>
    <property type="match status" value="1"/>
</dbReference>
<dbReference type="SUPFAM" id="SSF46894">
    <property type="entry name" value="C-terminal effector domain of the bipartite response regulators"/>
    <property type="match status" value="1"/>
</dbReference>
<gene>
    <name evidence="2" type="ordered locus">Rvan_2947</name>
</gene>
<accession>E3HZP1</accession>
<dbReference type="GO" id="GO:0003677">
    <property type="term" value="F:DNA binding"/>
    <property type="evidence" value="ECO:0007669"/>
    <property type="project" value="InterPro"/>
</dbReference>
<dbReference type="InterPro" id="IPR036388">
    <property type="entry name" value="WH-like_DNA-bd_sf"/>
</dbReference>
<keyword evidence="3" id="KW-1185">Reference proteome</keyword>
<dbReference type="eggNOG" id="COG2771">
    <property type="taxonomic scope" value="Bacteria"/>
</dbReference>
<dbReference type="STRING" id="648757.Rvan_2947"/>
<dbReference type="GO" id="GO:0006355">
    <property type="term" value="P:regulation of DNA-templated transcription"/>
    <property type="evidence" value="ECO:0007669"/>
    <property type="project" value="InterPro"/>
</dbReference>
<dbReference type="Proteomes" id="UP000001399">
    <property type="component" value="Chromosome"/>
</dbReference>
<proteinExistence type="predicted"/>
<dbReference type="SMART" id="SM00421">
    <property type="entry name" value="HTH_LUXR"/>
    <property type="match status" value="1"/>
</dbReference>
<dbReference type="KEGG" id="rva:Rvan_2947"/>
<sequence>MKSFSEPFLKIRLAALYFDSWTDAFGGILAQANDDDVSAIFLRRPRNVLENPIAVEVLRNGRRYEARKLRSPVALGHVHSGEEKGCVSRFDLDGDSYSILIAGAEVEKLRPLFHTANDDIVFAVQVHRALVLNAMKLAPSMFFAQAKDPAFVLDLDGNACWHNDAAREECWHPVFRSSPDGPLLFANEGENCEFRTALAKLRKADMPSVQVLLLALPDEAKSAVMVTKAIETAPLSLGIWGEFFAPERHAIAFIRNPKSKPNVSPLLLRDLYGLTQKEADLAVALARGESLREFANRTGVTFETVRWHSKKVFQKMDCSKQQDVMYTLLFSIPAVASAC</sequence>
<evidence type="ECO:0000313" key="3">
    <source>
        <dbReference type="Proteomes" id="UP000001399"/>
    </source>
</evidence>
<evidence type="ECO:0000259" key="1">
    <source>
        <dbReference type="SMART" id="SM00421"/>
    </source>
</evidence>
<dbReference type="RefSeq" id="WP_013420520.1">
    <property type="nucleotide sequence ID" value="NC_014664.1"/>
</dbReference>
<dbReference type="InterPro" id="IPR016032">
    <property type="entry name" value="Sig_transdc_resp-reg_C-effctor"/>
</dbReference>
<reference evidence="3" key="1">
    <citation type="journal article" date="2011" name="J. Bacteriol.">
        <title>Genome sequences of eight morphologically diverse alphaproteobacteria.</title>
        <authorList>
            <consortium name="US DOE Joint Genome Institute"/>
            <person name="Brown P.J."/>
            <person name="Kysela D.T."/>
            <person name="Buechlein A."/>
            <person name="Hemmerich C."/>
            <person name="Brun Y.V."/>
        </authorList>
    </citation>
    <scope>NUCLEOTIDE SEQUENCE [LARGE SCALE GENOMIC DNA]</scope>
    <source>
        <strain evidence="3">ATCC 17100 / ATH 3.1.1 / DSM 162 / LMG 4299</strain>
    </source>
</reference>
<dbReference type="InterPro" id="IPR000792">
    <property type="entry name" value="Tscrpt_reg_LuxR_C"/>
</dbReference>
<dbReference type="OrthoDB" id="7444822at2"/>
<evidence type="ECO:0000313" key="2">
    <source>
        <dbReference type="EMBL" id="ADP72151.1"/>
    </source>
</evidence>
<dbReference type="EMBL" id="CP002292">
    <property type="protein sequence ID" value="ADP72151.1"/>
    <property type="molecule type" value="Genomic_DNA"/>
</dbReference>
<dbReference type="PRINTS" id="PR00038">
    <property type="entry name" value="HTHLUXR"/>
</dbReference>
<dbReference type="AlphaFoldDB" id="E3HZP1"/>
<organism evidence="2 3">
    <name type="scientific">Rhodomicrobium vannielii (strain ATCC 17100 / DSM 162 / LMG 4299 / NCIMB 10020 / ATH 3.1.1)</name>
    <dbReference type="NCBI Taxonomy" id="648757"/>
    <lineage>
        <taxon>Bacteria</taxon>
        <taxon>Pseudomonadati</taxon>
        <taxon>Pseudomonadota</taxon>
        <taxon>Alphaproteobacteria</taxon>
        <taxon>Hyphomicrobiales</taxon>
        <taxon>Hyphomicrobiaceae</taxon>
        <taxon>Rhodomicrobium</taxon>
    </lineage>
</organism>
<dbReference type="HOGENOM" id="CLU_818549_0_0_5"/>
<name>E3HZP1_RHOVT</name>